<evidence type="ECO:0000313" key="5">
    <source>
        <dbReference type="Proteomes" id="UP000215005"/>
    </source>
</evidence>
<evidence type="ECO:0000256" key="1">
    <source>
        <dbReference type="SAM" id="MobiDB-lite"/>
    </source>
</evidence>
<feature type="domain" description="Helicase XPB/Ssl2 N-terminal" evidence="3">
    <location>
        <begin position="535"/>
        <end position="657"/>
    </location>
</feature>
<dbReference type="AlphaFoldDB" id="A0A223S286"/>
<dbReference type="GO" id="GO:0004386">
    <property type="term" value="F:helicase activity"/>
    <property type="evidence" value="ECO:0007669"/>
    <property type="project" value="UniProtKB-KW"/>
</dbReference>
<dbReference type="InterPro" id="IPR026881">
    <property type="entry name" value="WYL_dom"/>
</dbReference>
<dbReference type="Proteomes" id="UP000215005">
    <property type="component" value="Chromosome"/>
</dbReference>
<name>A0A223S286_9ACTN</name>
<feature type="domain" description="WYL" evidence="2">
    <location>
        <begin position="756"/>
        <end position="817"/>
    </location>
</feature>
<keyword evidence="5" id="KW-1185">Reference proteome</keyword>
<keyword evidence="4" id="KW-0347">Helicase</keyword>
<evidence type="ECO:0000313" key="4">
    <source>
        <dbReference type="EMBL" id="ASU82250.1"/>
    </source>
</evidence>
<sequence length="849" mass="89336">MIDDADAGRGGGGRLPTFTSWLRNLSDTELAALFEARPDLITPVPADIAALAARAVSRPAVLRVLDRLDRFTLCVLEGLVALGDDRASATPGVGRDRLAAALDVPDKRLDEALSRLHGAALVWVDGDGLRPVSVLRDVLTRPAGLGPPLRVLLGGLPTERLNRIAADLGLPTGYTAGTDAPDGAGDPASRIAAAATPELLTARIAEAGPQAREVLDRLTWGPPDGTVSGAAARDVDAATATSPVDRLLARGLLVATAADTVTLPLEVGLVLREGRLFQRVATDPPPLTGARVDPDRATRAAAGQAFTVIRSIEELLERWAEDPPGVLRSGGLGVRDLRRAAQSLDTDEPTAALLIETAHAAGLLAADAEVGGEWLPTPGYDLWRRSAPERRWLRLAEAWLRTTRVAALSASADTRGRSRSVLGEGLDRRSAPEIRREVLHALAAAPAGTAPTPEAVVDVLAWLRPRRQGQSTTELIDVALREAALLGLTGRGAIAPHTQALLAESADDDTPVAERDHSRAAELLATELPTPLTHILVQGDLTAVAPGPLVPDLARELALAADVESTGGATVYRFTDASLRRALDAGRGAADITALLERHSQTPLPQALRYLIDDVARRHGRLRVGTASSYLRCDEPSVLDELLGDRRTGDLMLVRLAPTVIASRAARATLLERLNELGYHPVPEDGSGAVRLSGPEARRAEERSLARELDEPAPVGPTLRMAAVRAVRAGDEAATAVRHPIPAPDAAPPRSATAATLAALTAATEKGRRVWIGYLDTDGRASSRIVEPARVDGGYMTGYDATRAAVHRFAVHRITGVADLDAARQTAPLDASETPGDGQPVTDSAGDAE</sequence>
<keyword evidence="4" id="KW-0547">Nucleotide-binding</keyword>
<dbReference type="InterPro" id="IPR032830">
    <property type="entry name" value="XPB/Ssl2_N"/>
</dbReference>
<accession>A0A223S286</accession>
<reference evidence="4 5" key="1">
    <citation type="submission" date="2017-08" db="EMBL/GenBank/DDBJ databases">
        <title>The complete genome sequence of Nocardiopsis gilva YIM 90087.</title>
        <authorList>
            <person name="Yin M."/>
            <person name="Tang S."/>
        </authorList>
    </citation>
    <scope>NUCLEOTIDE SEQUENCE [LARGE SCALE GENOMIC DNA]</scope>
    <source>
        <strain evidence="4 5">YIM 90087</strain>
    </source>
</reference>
<proteinExistence type="predicted"/>
<protein>
    <submittedName>
        <fullName evidence="4">Helicase</fullName>
    </submittedName>
</protein>
<dbReference type="Pfam" id="PF13625">
    <property type="entry name" value="Helicase_C_3"/>
    <property type="match status" value="1"/>
</dbReference>
<dbReference type="OrthoDB" id="3415124at2"/>
<gene>
    <name evidence="4" type="ORF">CDO52_05130</name>
</gene>
<dbReference type="RefSeq" id="WP_017620278.1">
    <property type="nucleotide sequence ID" value="NZ_ANBG01000305.1"/>
</dbReference>
<dbReference type="PROSITE" id="PS52050">
    <property type="entry name" value="WYL"/>
    <property type="match status" value="1"/>
</dbReference>
<dbReference type="KEGG" id="ngv:CDO52_05130"/>
<feature type="compositionally biased region" description="Basic and acidic residues" evidence="1">
    <location>
        <begin position="696"/>
        <end position="709"/>
    </location>
</feature>
<organism evidence="4 5">
    <name type="scientific">Nocardiopsis gilva YIM 90087</name>
    <dbReference type="NCBI Taxonomy" id="1235441"/>
    <lineage>
        <taxon>Bacteria</taxon>
        <taxon>Bacillati</taxon>
        <taxon>Actinomycetota</taxon>
        <taxon>Actinomycetes</taxon>
        <taxon>Streptosporangiales</taxon>
        <taxon>Nocardiopsidaceae</taxon>
        <taxon>Nocardiopsis</taxon>
    </lineage>
</organism>
<dbReference type="EMBL" id="CP022753">
    <property type="protein sequence ID" value="ASU82250.1"/>
    <property type="molecule type" value="Genomic_DNA"/>
</dbReference>
<feature type="region of interest" description="Disordered" evidence="1">
    <location>
        <begin position="825"/>
        <end position="849"/>
    </location>
</feature>
<feature type="region of interest" description="Disordered" evidence="1">
    <location>
        <begin position="683"/>
        <end position="709"/>
    </location>
</feature>
<keyword evidence="4" id="KW-0378">Hydrolase</keyword>
<keyword evidence="4" id="KW-0067">ATP-binding</keyword>
<evidence type="ECO:0000259" key="2">
    <source>
        <dbReference type="Pfam" id="PF13280"/>
    </source>
</evidence>
<dbReference type="Pfam" id="PF13280">
    <property type="entry name" value="WYL"/>
    <property type="match status" value="1"/>
</dbReference>
<evidence type="ECO:0000259" key="3">
    <source>
        <dbReference type="Pfam" id="PF13625"/>
    </source>
</evidence>